<dbReference type="Proteomes" id="UP000001962">
    <property type="component" value="Chromosome"/>
</dbReference>
<dbReference type="RefSeq" id="WP_011630458.1">
    <property type="nucleotide sequence ID" value="NC_008340.1"/>
</dbReference>
<proteinExistence type="predicted"/>
<dbReference type="InterPro" id="IPR023614">
    <property type="entry name" value="Porin_dom_sf"/>
</dbReference>
<accession>Q0A522</accession>
<feature type="signal peptide" evidence="1">
    <location>
        <begin position="1"/>
        <end position="25"/>
    </location>
</feature>
<gene>
    <name evidence="2" type="ordered locus">Mlg_2725</name>
</gene>
<dbReference type="KEGG" id="aeh:Mlg_2725"/>
<evidence type="ECO:0000313" key="2">
    <source>
        <dbReference type="EMBL" id="ABI58065.1"/>
    </source>
</evidence>
<evidence type="ECO:0000256" key="1">
    <source>
        <dbReference type="SAM" id="SignalP"/>
    </source>
</evidence>
<dbReference type="Gene3D" id="2.40.160.10">
    <property type="entry name" value="Porin"/>
    <property type="match status" value="1"/>
</dbReference>
<evidence type="ECO:0000313" key="3">
    <source>
        <dbReference type="Proteomes" id="UP000001962"/>
    </source>
</evidence>
<evidence type="ECO:0008006" key="4">
    <source>
        <dbReference type="Google" id="ProtNLM"/>
    </source>
</evidence>
<protein>
    <recommendedName>
        <fullName evidence="4">Porin domain-containing protein</fullName>
    </recommendedName>
</protein>
<dbReference type="eggNOG" id="COG3203">
    <property type="taxonomic scope" value="Bacteria"/>
</dbReference>
<dbReference type="EMBL" id="CP000453">
    <property type="protein sequence ID" value="ABI58065.1"/>
    <property type="molecule type" value="Genomic_DNA"/>
</dbReference>
<feature type="chain" id="PRO_5004167873" description="Porin domain-containing protein" evidence="1">
    <location>
        <begin position="26"/>
        <end position="414"/>
    </location>
</feature>
<organism evidence="2 3">
    <name type="scientific">Alkalilimnicola ehrlichii (strain ATCC BAA-1101 / DSM 17681 / MLHE-1)</name>
    <dbReference type="NCBI Taxonomy" id="187272"/>
    <lineage>
        <taxon>Bacteria</taxon>
        <taxon>Pseudomonadati</taxon>
        <taxon>Pseudomonadota</taxon>
        <taxon>Gammaproteobacteria</taxon>
        <taxon>Chromatiales</taxon>
        <taxon>Ectothiorhodospiraceae</taxon>
        <taxon>Alkalilimnicola</taxon>
    </lineage>
</organism>
<sequence length="414" mass="43358">MRRFTTPVATAAGMAGLLLASAAQAQIEVEAGDWTLTFDGNVNAYYTNTRCESDAATVQGGLACTDAAESDRRANIRTGFLPAKLGIGASTTQNGLDIAAYVSYWPGVDGGDAVSVAGSADTGLGFGNVNFRQVFLTVGNERIGTFKLGRDLGIFGSDAILSDMSLLGVGTVSDITLGGGNTSLGRVGNGYLYADWKAQISYASPDFNGFGFVIGATDPFDPFTVAPGDNSLAAVGEKTSPAVEGKVTYDWTARDVSGRVWAGFINQKVDDRDGSFDDFRATGFDLGVKAGIAGFEGVAYYYEGKGIGTTAFLHQAASADGTRRDSDGFMLQGTYTLPGLGTKLGLSYGESNLDQNNGDPDTLLDRNSSVIVGAYHPITPNLNLVAEFTRTKAENHAGDDNREDNVALGAILFF</sequence>
<dbReference type="SUPFAM" id="SSF56935">
    <property type="entry name" value="Porins"/>
    <property type="match status" value="1"/>
</dbReference>
<dbReference type="AlphaFoldDB" id="Q0A522"/>
<reference evidence="3" key="1">
    <citation type="submission" date="2006-08" db="EMBL/GenBank/DDBJ databases">
        <title>Complete sequence of Alkalilimnicola ehrilichei MLHE-1.</title>
        <authorList>
            <person name="Copeland A."/>
            <person name="Lucas S."/>
            <person name="Lapidus A."/>
            <person name="Barry K."/>
            <person name="Detter J.C."/>
            <person name="Glavina del Rio T."/>
            <person name="Hammon N."/>
            <person name="Israni S."/>
            <person name="Dalin E."/>
            <person name="Tice H."/>
            <person name="Pitluck S."/>
            <person name="Sims D."/>
            <person name="Brettin T."/>
            <person name="Bruce D."/>
            <person name="Han C."/>
            <person name="Tapia R."/>
            <person name="Gilna P."/>
            <person name="Schmutz J."/>
            <person name="Larimer F."/>
            <person name="Land M."/>
            <person name="Hauser L."/>
            <person name="Kyrpides N."/>
            <person name="Mikhailova N."/>
            <person name="Oremland R.S."/>
            <person name="Hoeft S.E."/>
            <person name="Switzer-Blum J."/>
            <person name="Kulp T."/>
            <person name="King G."/>
            <person name="Tabita R."/>
            <person name="Witte B."/>
            <person name="Santini J.M."/>
            <person name="Basu P."/>
            <person name="Hollibaugh J.T."/>
            <person name="Xie G."/>
            <person name="Stolz J.F."/>
            <person name="Richardson P."/>
        </authorList>
    </citation>
    <scope>NUCLEOTIDE SEQUENCE [LARGE SCALE GENOMIC DNA]</scope>
    <source>
        <strain evidence="3">ATCC BAA-1101 / DSM 17681 / MLHE-1</strain>
    </source>
</reference>
<dbReference type="HOGENOM" id="CLU_032382_0_0_6"/>
<keyword evidence="1" id="KW-0732">Signal</keyword>
<dbReference type="OrthoDB" id="8735103at2"/>
<name>Q0A522_ALKEH</name>
<keyword evidence="3" id="KW-1185">Reference proteome</keyword>